<feature type="domain" description="DUF6997" evidence="1">
    <location>
        <begin position="113"/>
        <end position="264"/>
    </location>
</feature>
<dbReference type="KEGG" id="bcop:JD108_03390"/>
<dbReference type="RefSeq" id="WP_198828568.1">
    <property type="nucleotide sequence ID" value="NZ_CP066308.1"/>
</dbReference>
<keyword evidence="5" id="KW-1185">Reference proteome</keyword>
<evidence type="ECO:0000313" key="4">
    <source>
        <dbReference type="Proteomes" id="UP000595847"/>
    </source>
</evidence>
<protein>
    <recommendedName>
        <fullName evidence="1">DUF6997 domain-containing protein</fullName>
    </recommendedName>
</protein>
<dbReference type="EMBL" id="CP073708">
    <property type="protein sequence ID" value="QUO42089.1"/>
    <property type="molecule type" value="Genomic_DNA"/>
</dbReference>
<evidence type="ECO:0000313" key="3">
    <source>
        <dbReference type="EMBL" id="QUO42089.1"/>
    </source>
</evidence>
<dbReference type="Pfam" id="PF22518">
    <property type="entry name" value="DUF6997"/>
    <property type="match status" value="1"/>
</dbReference>
<dbReference type="EMBL" id="CP066308">
    <property type="protein sequence ID" value="QQE75004.1"/>
    <property type="molecule type" value="Genomic_DNA"/>
</dbReference>
<dbReference type="Proteomes" id="UP000677234">
    <property type="component" value="Chromosome"/>
</dbReference>
<sequence>MKTNVFQTAVEWMKENKSNLFPPVSFQDYLKKNGLPIANTAASISVDSIEKLNPLLRFEQTMVFRLGASDSGTGTQFALRKVDDLREYFLIDDEIFTDKSGSEFSIEESSGLLAFKVLPYLSETSLVNLGLATGLIGRALGLSDEKVSITTATCQAAFSFSLKLNSEDTTSYLHNRGQVEIDAMFVAEKNNRPTLFVMEAKSDTTHRSLAKHKLVYPILAISESVSTEIPIIPVYLKVFEADNFWHFHIIECSFPDPRNSIRAINDLRPKSHTYFRVRQ</sequence>
<dbReference type="InterPro" id="IPR054266">
    <property type="entry name" value="DUF6997"/>
</dbReference>
<reference evidence="2 4" key="1">
    <citation type="submission" date="2020-12" db="EMBL/GenBank/DDBJ databases">
        <title>strain FJAT-54423T represents a novel species of the genus Brevibacillus.</title>
        <authorList>
            <person name="Tang R."/>
        </authorList>
    </citation>
    <scope>NUCLEOTIDE SEQUENCE [LARGE SCALE GENOMIC DNA]</scope>
    <source>
        <strain evidence="2 4">FJAT-54423</strain>
    </source>
</reference>
<evidence type="ECO:0000313" key="2">
    <source>
        <dbReference type="EMBL" id="QQE75004.1"/>
    </source>
</evidence>
<evidence type="ECO:0000313" key="5">
    <source>
        <dbReference type="Proteomes" id="UP000677234"/>
    </source>
</evidence>
<evidence type="ECO:0000259" key="1">
    <source>
        <dbReference type="Pfam" id="PF22518"/>
    </source>
</evidence>
<proteinExistence type="predicted"/>
<organism evidence="2 4">
    <name type="scientific">Brevibacillus composti</name>
    <dbReference type="NCBI Taxonomy" id="2796470"/>
    <lineage>
        <taxon>Bacteria</taxon>
        <taxon>Bacillati</taxon>
        <taxon>Bacillota</taxon>
        <taxon>Bacilli</taxon>
        <taxon>Bacillales</taxon>
        <taxon>Paenibacillaceae</taxon>
        <taxon>Brevibacillus</taxon>
    </lineage>
</organism>
<reference evidence="3" key="2">
    <citation type="submission" date="2021-04" db="EMBL/GenBank/DDBJ databases">
        <title>Brevibacillus composti FJAT-54423, complete genome.</title>
        <authorList>
            <person name="Tang R."/>
        </authorList>
    </citation>
    <scope>NUCLEOTIDE SEQUENCE</scope>
    <source>
        <strain evidence="3">FJAT-54424</strain>
    </source>
</reference>
<name>A0A7T5ELW0_9BACL</name>
<accession>A0A7T5ELW0</accession>
<dbReference type="Proteomes" id="UP000595847">
    <property type="component" value="Chromosome"/>
</dbReference>
<gene>
    <name evidence="2" type="ORF">JD108_03390</name>
    <name evidence="3" type="ORF">KDJ56_03395</name>
</gene>
<dbReference type="AlphaFoldDB" id="A0A7T5ELW0"/>